<dbReference type="SUPFAM" id="SSF46785">
    <property type="entry name" value="Winged helix' DNA-binding domain"/>
    <property type="match status" value="1"/>
</dbReference>
<dbReference type="InterPro" id="IPR036390">
    <property type="entry name" value="WH_DNA-bd_sf"/>
</dbReference>
<dbReference type="RefSeq" id="WP_188130461.1">
    <property type="nucleotide sequence ID" value="NZ_BSPE01000004.1"/>
</dbReference>
<dbReference type="InterPro" id="IPR036388">
    <property type="entry name" value="WH-like_DNA-bd_sf"/>
</dbReference>
<dbReference type="Gene3D" id="3.40.190.290">
    <property type="match status" value="1"/>
</dbReference>
<keyword evidence="2" id="KW-0805">Transcription regulation</keyword>
<gene>
    <name evidence="6" type="ORF">SAMN04488498_11241</name>
</gene>
<accession>A0A1I4C6V6</accession>
<reference evidence="6 7" key="1">
    <citation type="submission" date="2016-10" db="EMBL/GenBank/DDBJ databases">
        <authorList>
            <person name="Varghese N."/>
            <person name="Submissions S."/>
        </authorList>
    </citation>
    <scope>NUCLEOTIDE SEQUENCE [LARGE SCALE GENOMIC DNA]</scope>
    <source>
        <strain evidence="6 7">DSM 21822</strain>
    </source>
</reference>
<proteinExistence type="inferred from homology"/>
<evidence type="ECO:0000313" key="6">
    <source>
        <dbReference type="EMBL" id="SFK76685.1"/>
    </source>
</evidence>
<dbReference type="SUPFAM" id="SSF53850">
    <property type="entry name" value="Periplasmic binding protein-like II"/>
    <property type="match status" value="1"/>
</dbReference>
<evidence type="ECO:0000256" key="3">
    <source>
        <dbReference type="ARBA" id="ARBA00023125"/>
    </source>
</evidence>
<keyword evidence="4" id="KW-0804">Transcription</keyword>
<sequence length="306" mass="32535">MRTTLDWDDLRYALAVAEGGSLAAGAKKLGVSHTTAMRRIAAFEERLGMRLFERLPGGYELTAGGEELIETARGIGVAVTGLERRLAGSDLKISGTVRVTTADTLAASLLPGILAALKSAHPGIGVDLVVSNLFLNLTKREADIAIRPADDPPPGLFGRRLCSIGFAVYGAAMLGIEPQATAEALGGYPWIAPDDSLSMTAVGRWMPTALPEIEIAIQADSLVSACRLAEAGIGLAILPCYLGDGSPALRRLTPPLEAVRTGLWILTHEDLRRTARIRAFMEFVGNELQSQRRLIEGAIDGSRPVE</sequence>
<evidence type="ECO:0000259" key="5">
    <source>
        <dbReference type="PROSITE" id="PS50931"/>
    </source>
</evidence>
<dbReference type="PROSITE" id="PS50931">
    <property type="entry name" value="HTH_LYSR"/>
    <property type="match status" value="1"/>
</dbReference>
<dbReference type="InterPro" id="IPR058163">
    <property type="entry name" value="LysR-type_TF_proteobact-type"/>
</dbReference>
<name>A0A1I4C6V6_9HYPH</name>
<evidence type="ECO:0000256" key="4">
    <source>
        <dbReference type="ARBA" id="ARBA00023163"/>
    </source>
</evidence>
<dbReference type="GO" id="GO:0006351">
    <property type="term" value="P:DNA-templated transcription"/>
    <property type="evidence" value="ECO:0007669"/>
    <property type="project" value="TreeGrafter"/>
</dbReference>
<keyword evidence="7" id="KW-1185">Reference proteome</keyword>
<dbReference type="Pfam" id="PF00126">
    <property type="entry name" value="HTH_1"/>
    <property type="match status" value="1"/>
</dbReference>
<evidence type="ECO:0000313" key="7">
    <source>
        <dbReference type="Proteomes" id="UP000323300"/>
    </source>
</evidence>
<dbReference type="GO" id="GO:0003700">
    <property type="term" value="F:DNA-binding transcription factor activity"/>
    <property type="evidence" value="ECO:0007669"/>
    <property type="project" value="InterPro"/>
</dbReference>
<evidence type="ECO:0000256" key="1">
    <source>
        <dbReference type="ARBA" id="ARBA00009437"/>
    </source>
</evidence>
<feature type="domain" description="HTH lysR-type" evidence="5">
    <location>
        <begin position="5"/>
        <end position="62"/>
    </location>
</feature>
<dbReference type="GO" id="GO:0043565">
    <property type="term" value="F:sequence-specific DNA binding"/>
    <property type="evidence" value="ECO:0007669"/>
    <property type="project" value="TreeGrafter"/>
</dbReference>
<protein>
    <submittedName>
        <fullName evidence="6">ModE molybdate transport repressor domain-containing protein</fullName>
    </submittedName>
</protein>
<dbReference type="InterPro" id="IPR000847">
    <property type="entry name" value="LysR_HTH_N"/>
</dbReference>
<dbReference type="EMBL" id="FOSL01000012">
    <property type="protein sequence ID" value="SFK76685.1"/>
    <property type="molecule type" value="Genomic_DNA"/>
</dbReference>
<dbReference type="AlphaFoldDB" id="A0A1I4C6V6"/>
<dbReference type="PANTHER" id="PTHR30537">
    <property type="entry name" value="HTH-TYPE TRANSCRIPTIONAL REGULATOR"/>
    <property type="match status" value="1"/>
</dbReference>
<dbReference type="InterPro" id="IPR005119">
    <property type="entry name" value="LysR_subst-bd"/>
</dbReference>
<dbReference type="Pfam" id="PF03466">
    <property type="entry name" value="LysR_substrate"/>
    <property type="match status" value="1"/>
</dbReference>
<comment type="similarity">
    <text evidence="1">Belongs to the LysR transcriptional regulatory family.</text>
</comment>
<organism evidence="6 7">
    <name type="scientific">Neomesorhizobium albiziae</name>
    <dbReference type="NCBI Taxonomy" id="335020"/>
    <lineage>
        <taxon>Bacteria</taxon>
        <taxon>Pseudomonadati</taxon>
        <taxon>Pseudomonadota</taxon>
        <taxon>Alphaproteobacteria</taxon>
        <taxon>Hyphomicrobiales</taxon>
        <taxon>Phyllobacteriaceae</taxon>
        <taxon>Neomesorhizobium</taxon>
    </lineage>
</organism>
<keyword evidence="3" id="KW-0238">DNA-binding</keyword>
<dbReference type="Gene3D" id="1.10.10.10">
    <property type="entry name" value="Winged helix-like DNA-binding domain superfamily/Winged helix DNA-binding domain"/>
    <property type="match status" value="1"/>
</dbReference>
<evidence type="ECO:0000256" key="2">
    <source>
        <dbReference type="ARBA" id="ARBA00023015"/>
    </source>
</evidence>
<dbReference type="Proteomes" id="UP000323300">
    <property type="component" value="Unassembled WGS sequence"/>
</dbReference>
<dbReference type="PANTHER" id="PTHR30537:SF3">
    <property type="entry name" value="TRANSCRIPTIONAL REGULATORY PROTEIN"/>
    <property type="match status" value="1"/>
</dbReference>